<organism evidence="1">
    <name type="scientific">Rhizophora mucronata</name>
    <name type="common">Asiatic mangrove</name>
    <dbReference type="NCBI Taxonomy" id="61149"/>
    <lineage>
        <taxon>Eukaryota</taxon>
        <taxon>Viridiplantae</taxon>
        <taxon>Streptophyta</taxon>
        <taxon>Embryophyta</taxon>
        <taxon>Tracheophyta</taxon>
        <taxon>Spermatophyta</taxon>
        <taxon>Magnoliopsida</taxon>
        <taxon>eudicotyledons</taxon>
        <taxon>Gunneridae</taxon>
        <taxon>Pentapetalae</taxon>
        <taxon>rosids</taxon>
        <taxon>fabids</taxon>
        <taxon>Malpighiales</taxon>
        <taxon>Rhizophoraceae</taxon>
        <taxon>Rhizophora</taxon>
    </lineage>
</organism>
<evidence type="ECO:0000313" key="1">
    <source>
        <dbReference type="EMBL" id="MBX51506.1"/>
    </source>
</evidence>
<dbReference type="EMBL" id="GGEC01071022">
    <property type="protein sequence ID" value="MBX51506.1"/>
    <property type="molecule type" value="Transcribed_RNA"/>
</dbReference>
<protein>
    <submittedName>
        <fullName evidence="1">Uncharacterized protein</fullName>
    </submittedName>
</protein>
<name>A0A2P2P9S2_RHIMU</name>
<accession>A0A2P2P9S2</accession>
<proteinExistence type="predicted"/>
<dbReference type="AlphaFoldDB" id="A0A2P2P9S2"/>
<reference evidence="1" key="1">
    <citation type="submission" date="2018-02" db="EMBL/GenBank/DDBJ databases">
        <title>Rhizophora mucronata_Transcriptome.</title>
        <authorList>
            <person name="Meera S.P."/>
            <person name="Sreeshan A."/>
            <person name="Augustine A."/>
        </authorList>
    </citation>
    <scope>NUCLEOTIDE SEQUENCE</scope>
    <source>
        <tissue evidence="1">Leaf</tissue>
    </source>
</reference>
<sequence>MTERSCVYTMLPSYLIMNFFRYGSPMAFHVKRCVKF</sequence>